<dbReference type="InterPro" id="IPR036086">
    <property type="entry name" value="ParB/Sulfiredoxin_sf"/>
</dbReference>
<dbReference type="Pfam" id="PF07506">
    <property type="entry name" value="RepB"/>
    <property type="match status" value="1"/>
</dbReference>
<protein>
    <submittedName>
        <fullName evidence="2">RepB plasmid partitioning protein</fullName>
    </submittedName>
</protein>
<proteinExistence type="predicted"/>
<dbReference type="InterPro" id="IPR011111">
    <property type="entry name" value="Plasmid_RepB"/>
</dbReference>
<evidence type="ECO:0000313" key="3">
    <source>
        <dbReference type="Proteomes" id="UP000199317"/>
    </source>
</evidence>
<dbReference type="RefSeq" id="WP_092840529.1">
    <property type="nucleotide sequence ID" value="NZ_FNJL01000070.1"/>
</dbReference>
<gene>
    <name evidence="2" type="ORF">SAMN04489708_1704</name>
</gene>
<keyword evidence="3" id="KW-1185">Reference proteome</keyword>
<reference evidence="3" key="1">
    <citation type="submission" date="2016-10" db="EMBL/GenBank/DDBJ databases">
        <authorList>
            <person name="Varghese N."/>
            <person name="Submissions S."/>
        </authorList>
    </citation>
    <scope>NUCLEOTIDE SEQUENCE [LARGE SCALE GENOMIC DNA]</scope>
    <source>
        <strain evidence="3">DSM 17101</strain>
    </source>
</reference>
<dbReference type="SUPFAM" id="SSF110849">
    <property type="entry name" value="ParB/Sulfiredoxin"/>
    <property type="match status" value="1"/>
</dbReference>
<dbReference type="GO" id="GO:0005694">
    <property type="term" value="C:chromosome"/>
    <property type="evidence" value="ECO:0007669"/>
    <property type="project" value="TreeGrafter"/>
</dbReference>
<dbReference type="Proteomes" id="UP000199317">
    <property type="component" value="Unassembled WGS sequence"/>
</dbReference>
<evidence type="ECO:0000313" key="2">
    <source>
        <dbReference type="EMBL" id="SDP94907.1"/>
    </source>
</evidence>
<sequence>MTKMAHKQVRLGFERDCVEVPLDQIHCPIPLPGGIKESVIYLQIRSSVQAIGLVEPVVVSINREQTGTFIVLDGRMRLEALRDLGAQRVLCLISTDDEGYTYNKRVNRLSVVQAHRMIVRAAERGVSVQQLAEALNVSPGAIREKFRLLDGICTEAVALLADKPATYGMFRVLRQMKPFRQIDVAQAMVNLGNYSIKLATAMLQMTPADQLTEEATSKAQRGGPTEALQRLERELAATQADTRLLEEGYGPASLQLEIIKTHIGASLLENAAVVRWLAKSHPEYLQQLQRIADIKELASQ</sequence>
<dbReference type="EMBL" id="FNJL01000070">
    <property type="protein sequence ID" value="SDP94907.1"/>
    <property type="molecule type" value="Genomic_DNA"/>
</dbReference>
<dbReference type="OrthoDB" id="7632576at2"/>
<dbReference type="GO" id="GO:0007059">
    <property type="term" value="P:chromosome segregation"/>
    <property type="evidence" value="ECO:0007669"/>
    <property type="project" value="TreeGrafter"/>
</dbReference>
<dbReference type="InterPro" id="IPR050336">
    <property type="entry name" value="Chromosome_partition/occlusion"/>
</dbReference>
<organism evidence="2 3">
    <name type="scientific">Paracidovorax cattleyae</name>
    <dbReference type="NCBI Taxonomy" id="80868"/>
    <lineage>
        <taxon>Bacteria</taxon>
        <taxon>Pseudomonadati</taxon>
        <taxon>Pseudomonadota</taxon>
        <taxon>Betaproteobacteria</taxon>
        <taxon>Burkholderiales</taxon>
        <taxon>Comamonadaceae</taxon>
        <taxon>Paracidovorax</taxon>
    </lineage>
</organism>
<dbReference type="Gene3D" id="3.90.1530.10">
    <property type="entry name" value="Conserved hypothetical protein from pyrococcus furiosus pfu- 392566-001, ParB domain"/>
    <property type="match status" value="1"/>
</dbReference>
<evidence type="ECO:0000259" key="1">
    <source>
        <dbReference type="Pfam" id="PF07506"/>
    </source>
</evidence>
<accession>A0A1H0WW68</accession>
<dbReference type="SUPFAM" id="SSF109709">
    <property type="entry name" value="KorB DNA-binding domain-like"/>
    <property type="match status" value="1"/>
</dbReference>
<dbReference type="Gene3D" id="1.10.10.2830">
    <property type="match status" value="1"/>
</dbReference>
<dbReference type="PANTHER" id="PTHR33375">
    <property type="entry name" value="CHROMOSOME-PARTITIONING PROTEIN PARB-RELATED"/>
    <property type="match status" value="1"/>
</dbReference>
<name>A0A1H0WW68_9BURK</name>
<feature type="domain" description="RepB plasmid partition" evidence="1">
    <location>
        <begin position="106"/>
        <end position="286"/>
    </location>
</feature>
<dbReference type="PANTHER" id="PTHR33375:SF1">
    <property type="entry name" value="CHROMOSOME-PARTITIONING PROTEIN PARB-RELATED"/>
    <property type="match status" value="1"/>
</dbReference>
<dbReference type="AlphaFoldDB" id="A0A1H0WW68"/>